<sequence>MCLKDHHHHHQSLDRFGRCGEIIDDDTEILLQSGLFCAADSNSFMGMDVHSLYCKSSFSSNGLELDLPLASHGKQSCTESCVHTKPYFVV</sequence>
<gene>
    <name evidence="1" type="ORF">DPMN_133361</name>
</gene>
<accession>A0A9D4FWV0</accession>
<reference evidence="1" key="1">
    <citation type="journal article" date="2019" name="bioRxiv">
        <title>The Genome of the Zebra Mussel, Dreissena polymorpha: A Resource for Invasive Species Research.</title>
        <authorList>
            <person name="McCartney M.A."/>
            <person name="Auch B."/>
            <person name="Kono T."/>
            <person name="Mallez S."/>
            <person name="Zhang Y."/>
            <person name="Obille A."/>
            <person name="Becker A."/>
            <person name="Abrahante J.E."/>
            <person name="Garbe J."/>
            <person name="Badalamenti J.P."/>
            <person name="Herman A."/>
            <person name="Mangelson H."/>
            <person name="Liachko I."/>
            <person name="Sullivan S."/>
            <person name="Sone E.D."/>
            <person name="Koren S."/>
            <person name="Silverstein K.A.T."/>
            <person name="Beckman K.B."/>
            <person name="Gohl D.M."/>
        </authorList>
    </citation>
    <scope>NUCLEOTIDE SEQUENCE</scope>
    <source>
        <strain evidence="1">Duluth1</strain>
        <tissue evidence="1">Whole animal</tissue>
    </source>
</reference>
<dbReference type="AlphaFoldDB" id="A0A9D4FWV0"/>
<evidence type="ECO:0000313" key="1">
    <source>
        <dbReference type="EMBL" id="KAH3805064.1"/>
    </source>
</evidence>
<keyword evidence="2" id="KW-1185">Reference proteome</keyword>
<proteinExistence type="predicted"/>
<reference evidence="1" key="2">
    <citation type="submission" date="2020-11" db="EMBL/GenBank/DDBJ databases">
        <authorList>
            <person name="McCartney M.A."/>
            <person name="Auch B."/>
            <person name="Kono T."/>
            <person name="Mallez S."/>
            <person name="Becker A."/>
            <person name="Gohl D.M."/>
            <person name="Silverstein K.A.T."/>
            <person name="Koren S."/>
            <person name="Bechman K.B."/>
            <person name="Herman A."/>
            <person name="Abrahante J.E."/>
            <person name="Garbe J."/>
        </authorList>
    </citation>
    <scope>NUCLEOTIDE SEQUENCE</scope>
    <source>
        <strain evidence="1">Duluth1</strain>
        <tissue evidence="1">Whole animal</tissue>
    </source>
</reference>
<name>A0A9D4FWV0_DREPO</name>
<organism evidence="1 2">
    <name type="scientific">Dreissena polymorpha</name>
    <name type="common">Zebra mussel</name>
    <name type="synonym">Mytilus polymorpha</name>
    <dbReference type="NCBI Taxonomy" id="45954"/>
    <lineage>
        <taxon>Eukaryota</taxon>
        <taxon>Metazoa</taxon>
        <taxon>Spiralia</taxon>
        <taxon>Lophotrochozoa</taxon>
        <taxon>Mollusca</taxon>
        <taxon>Bivalvia</taxon>
        <taxon>Autobranchia</taxon>
        <taxon>Heteroconchia</taxon>
        <taxon>Euheterodonta</taxon>
        <taxon>Imparidentia</taxon>
        <taxon>Neoheterodontei</taxon>
        <taxon>Myida</taxon>
        <taxon>Dreissenoidea</taxon>
        <taxon>Dreissenidae</taxon>
        <taxon>Dreissena</taxon>
    </lineage>
</organism>
<protein>
    <submittedName>
        <fullName evidence="1">Uncharacterized protein</fullName>
    </submittedName>
</protein>
<comment type="caution">
    <text evidence="1">The sequence shown here is derived from an EMBL/GenBank/DDBJ whole genome shotgun (WGS) entry which is preliminary data.</text>
</comment>
<evidence type="ECO:0000313" key="2">
    <source>
        <dbReference type="Proteomes" id="UP000828390"/>
    </source>
</evidence>
<dbReference type="Proteomes" id="UP000828390">
    <property type="component" value="Unassembled WGS sequence"/>
</dbReference>
<dbReference type="EMBL" id="JAIWYP010000006">
    <property type="protein sequence ID" value="KAH3805064.1"/>
    <property type="molecule type" value="Genomic_DNA"/>
</dbReference>